<dbReference type="Proteomes" id="UP000019488">
    <property type="component" value="Unassembled WGS sequence"/>
</dbReference>
<dbReference type="STRING" id="1423743.FD41_GL002832"/>
<dbReference type="EMBL" id="AZFY01000070">
    <property type="protein sequence ID" value="KRM08790.1"/>
    <property type="molecule type" value="Genomic_DNA"/>
</dbReference>
<dbReference type="RefSeq" id="WP_035180024.1">
    <property type="nucleotide sequence ID" value="NZ_AZFY01000070.1"/>
</dbReference>
<evidence type="ECO:0000313" key="4">
    <source>
        <dbReference type="Proteomes" id="UP000051966"/>
    </source>
</evidence>
<evidence type="ECO:0000313" key="3">
    <source>
        <dbReference type="Proteomes" id="UP000019488"/>
    </source>
</evidence>
<organism evidence="1 3">
    <name type="scientific">Lentilactobacillus farraginis DSM 18382 = JCM 14108</name>
    <dbReference type="NCBI Taxonomy" id="1423743"/>
    <lineage>
        <taxon>Bacteria</taxon>
        <taxon>Bacillati</taxon>
        <taxon>Bacillota</taxon>
        <taxon>Bacilli</taxon>
        <taxon>Lactobacillales</taxon>
        <taxon>Lactobacillaceae</taxon>
        <taxon>Lentilactobacillus</taxon>
    </lineage>
</organism>
<dbReference type="EMBL" id="BAKI01000020">
    <property type="protein sequence ID" value="GAF36948.1"/>
    <property type="molecule type" value="Genomic_DNA"/>
</dbReference>
<reference evidence="2 4" key="2">
    <citation type="journal article" date="2015" name="Genome Announc.">
        <title>Expanding the biotechnology potential of lactobacilli through comparative genomics of 213 strains and associated genera.</title>
        <authorList>
            <person name="Sun Z."/>
            <person name="Harris H.M."/>
            <person name="McCann A."/>
            <person name="Guo C."/>
            <person name="Argimon S."/>
            <person name="Zhang W."/>
            <person name="Yang X."/>
            <person name="Jeffery I.B."/>
            <person name="Cooney J.C."/>
            <person name="Kagawa T.F."/>
            <person name="Liu W."/>
            <person name="Song Y."/>
            <person name="Salvetti E."/>
            <person name="Wrobel A."/>
            <person name="Rasinkangas P."/>
            <person name="Parkhill J."/>
            <person name="Rea M.C."/>
            <person name="O'Sullivan O."/>
            <person name="Ritari J."/>
            <person name="Douillard F.P."/>
            <person name="Paul Ross R."/>
            <person name="Yang R."/>
            <person name="Briner A.E."/>
            <person name="Felis G.E."/>
            <person name="de Vos W.M."/>
            <person name="Barrangou R."/>
            <person name="Klaenhammer T.R."/>
            <person name="Caufield P.W."/>
            <person name="Cui Y."/>
            <person name="Zhang H."/>
            <person name="O'Toole P.W."/>
        </authorList>
    </citation>
    <scope>NUCLEOTIDE SEQUENCE [LARGE SCALE GENOMIC DNA]</scope>
    <source>
        <strain evidence="2 4">DSM 18382</strain>
    </source>
</reference>
<dbReference type="PATRIC" id="fig|1423743.5.peg.2920"/>
<protein>
    <submittedName>
        <fullName evidence="1">Uncharacterized protein</fullName>
    </submittedName>
</protein>
<evidence type="ECO:0000313" key="2">
    <source>
        <dbReference type="EMBL" id="KRM08790.1"/>
    </source>
</evidence>
<name>X0PB70_9LACO</name>
<evidence type="ECO:0000313" key="1">
    <source>
        <dbReference type="EMBL" id="GAF36948.1"/>
    </source>
</evidence>
<gene>
    <name evidence="2" type="ORF">FD41_GL002832</name>
    <name evidence="1" type="ORF">JCM14108_1945</name>
</gene>
<sequence length="60" mass="7083">MLNSKKKNFSEGFNSLGSIKNIQELFGSELSYIQGGVPRMHRRMEDWVHQFMKGFNRTFK</sequence>
<dbReference type="AlphaFoldDB" id="X0PB70"/>
<proteinExistence type="predicted"/>
<accession>X0PB70</accession>
<comment type="caution">
    <text evidence="1">The sequence shown here is derived from an EMBL/GenBank/DDBJ whole genome shotgun (WGS) entry which is preliminary data.</text>
</comment>
<dbReference type="Proteomes" id="UP000051966">
    <property type="component" value="Unassembled WGS sequence"/>
</dbReference>
<keyword evidence="4" id="KW-1185">Reference proteome</keyword>
<reference evidence="1" key="1">
    <citation type="journal article" date="2014" name="Genome Announc.">
        <title>Draft Genome Sequences of Two Lactobacillus Strains, L. farraginis JCM 14108T and L. composti JCM 14202T, Isolated from Compost of Distilled Shochu Residue.</title>
        <authorList>
            <person name="Yuki M."/>
            <person name="Oshima K."/>
            <person name="Suda W."/>
            <person name="Kitahara M."/>
            <person name="Kitamura K."/>
            <person name="Iida T."/>
            <person name="Hattori M."/>
            <person name="Ohkuma M."/>
        </authorList>
    </citation>
    <scope>NUCLEOTIDE SEQUENCE [LARGE SCALE GENOMIC DNA]</scope>
    <source>
        <strain evidence="1">JCM 14108</strain>
    </source>
</reference>